<evidence type="ECO:0000313" key="5">
    <source>
        <dbReference type="EMBL" id="WAX55720.1"/>
    </source>
</evidence>
<organism evidence="5 6">
    <name type="scientific">Jatrophihabitans cynanchi</name>
    <dbReference type="NCBI Taxonomy" id="2944128"/>
    <lineage>
        <taxon>Bacteria</taxon>
        <taxon>Bacillati</taxon>
        <taxon>Actinomycetota</taxon>
        <taxon>Actinomycetes</taxon>
        <taxon>Jatrophihabitantales</taxon>
        <taxon>Jatrophihabitantaceae</taxon>
        <taxon>Jatrophihabitans</taxon>
    </lineage>
</organism>
<feature type="domain" description="HTH marR-type" evidence="4">
    <location>
        <begin position="13"/>
        <end position="141"/>
    </location>
</feature>
<dbReference type="Proteomes" id="UP001164693">
    <property type="component" value="Chromosome"/>
</dbReference>
<reference evidence="5" key="1">
    <citation type="submission" date="2022-05" db="EMBL/GenBank/DDBJ databases">
        <title>Jatrophihabitans sp. SB3-54 whole genome sequence.</title>
        <authorList>
            <person name="Suh M.K."/>
            <person name="Eom M.K."/>
            <person name="Kim J.S."/>
            <person name="Kim H.S."/>
            <person name="Do H.E."/>
            <person name="Shin Y.K."/>
            <person name="Lee J.-S."/>
        </authorList>
    </citation>
    <scope>NUCLEOTIDE SEQUENCE</scope>
    <source>
        <strain evidence="5">SB3-54</strain>
    </source>
</reference>
<dbReference type="InterPro" id="IPR036390">
    <property type="entry name" value="WH_DNA-bd_sf"/>
</dbReference>
<evidence type="ECO:0000256" key="3">
    <source>
        <dbReference type="ARBA" id="ARBA00023163"/>
    </source>
</evidence>
<dbReference type="Pfam" id="PF01047">
    <property type="entry name" value="MarR"/>
    <property type="match status" value="1"/>
</dbReference>
<dbReference type="SUPFAM" id="SSF46785">
    <property type="entry name" value="Winged helix' DNA-binding domain"/>
    <property type="match status" value="1"/>
</dbReference>
<dbReference type="Gene3D" id="1.10.10.10">
    <property type="entry name" value="Winged helix-like DNA-binding domain superfamily/Winged helix DNA-binding domain"/>
    <property type="match status" value="1"/>
</dbReference>
<dbReference type="PROSITE" id="PS50995">
    <property type="entry name" value="HTH_MARR_2"/>
    <property type="match status" value="1"/>
</dbReference>
<dbReference type="SMART" id="SM00347">
    <property type="entry name" value="HTH_MARR"/>
    <property type="match status" value="1"/>
</dbReference>
<dbReference type="PANTHER" id="PTHR39515:SF2">
    <property type="entry name" value="HTH-TYPE TRANSCRIPTIONAL REGULATOR RV0880"/>
    <property type="match status" value="1"/>
</dbReference>
<dbReference type="PROSITE" id="PS01117">
    <property type="entry name" value="HTH_MARR_1"/>
    <property type="match status" value="1"/>
</dbReference>
<dbReference type="EMBL" id="CP097463">
    <property type="protein sequence ID" value="WAX55720.1"/>
    <property type="molecule type" value="Genomic_DNA"/>
</dbReference>
<evidence type="ECO:0000256" key="2">
    <source>
        <dbReference type="ARBA" id="ARBA00023125"/>
    </source>
</evidence>
<keyword evidence="1" id="KW-0805">Transcription regulation</keyword>
<dbReference type="InterPro" id="IPR052526">
    <property type="entry name" value="HTH-type_Bedaq_tolerance"/>
</dbReference>
<keyword evidence="2" id="KW-0238">DNA-binding</keyword>
<accession>A0ABY7JT24</accession>
<dbReference type="InterPro" id="IPR000835">
    <property type="entry name" value="HTH_MarR-typ"/>
</dbReference>
<gene>
    <name evidence="5" type="ORF">M6B22_14385</name>
</gene>
<sequence>MTSVARGTIAELAAQLRPSLLRLTRIIRNQRVDMSVSLTQLSAMGTLSKRGPMSAGELAACEKVQPPSMTKVLASLEARGLVQRATHPTDRRQVILAITPAGEELLASERRSRDAFLSQRVARLTPDERDLLREVIPVLDKLAEK</sequence>
<evidence type="ECO:0000259" key="4">
    <source>
        <dbReference type="PROSITE" id="PS50995"/>
    </source>
</evidence>
<protein>
    <submittedName>
        <fullName evidence="5">MarR family transcriptional regulator</fullName>
    </submittedName>
</protein>
<evidence type="ECO:0000256" key="1">
    <source>
        <dbReference type="ARBA" id="ARBA00023015"/>
    </source>
</evidence>
<proteinExistence type="predicted"/>
<evidence type="ECO:0000313" key="6">
    <source>
        <dbReference type="Proteomes" id="UP001164693"/>
    </source>
</evidence>
<dbReference type="PRINTS" id="PR00598">
    <property type="entry name" value="HTHMARR"/>
</dbReference>
<keyword evidence="3" id="KW-0804">Transcription</keyword>
<dbReference type="InterPro" id="IPR036388">
    <property type="entry name" value="WH-like_DNA-bd_sf"/>
</dbReference>
<dbReference type="InterPro" id="IPR023187">
    <property type="entry name" value="Tscrpt_reg_MarR-type_CS"/>
</dbReference>
<dbReference type="PANTHER" id="PTHR39515">
    <property type="entry name" value="CONSERVED PROTEIN"/>
    <property type="match status" value="1"/>
</dbReference>
<name>A0ABY7JT24_9ACTN</name>
<keyword evidence="6" id="KW-1185">Reference proteome</keyword>
<dbReference type="RefSeq" id="WP_269442243.1">
    <property type="nucleotide sequence ID" value="NZ_CP097463.1"/>
</dbReference>